<gene>
    <name evidence="2" type="ORF">A2Y68_00970</name>
</gene>
<dbReference type="AlphaFoldDB" id="A0A1F7X4I2"/>
<feature type="region of interest" description="Disordered" evidence="1">
    <location>
        <begin position="1"/>
        <end position="20"/>
    </location>
</feature>
<name>A0A1F7X4I2_9BACT</name>
<protein>
    <submittedName>
        <fullName evidence="2">Uncharacterized protein</fullName>
    </submittedName>
</protein>
<evidence type="ECO:0000256" key="1">
    <source>
        <dbReference type="SAM" id="MobiDB-lite"/>
    </source>
</evidence>
<evidence type="ECO:0000313" key="2">
    <source>
        <dbReference type="EMBL" id="OGM09982.1"/>
    </source>
</evidence>
<reference evidence="2 3" key="1">
    <citation type="journal article" date="2016" name="Nat. Commun.">
        <title>Thousands of microbial genomes shed light on interconnected biogeochemical processes in an aquifer system.</title>
        <authorList>
            <person name="Anantharaman K."/>
            <person name="Brown C.T."/>
            <person name="Hug L.A."/>
            <person name="Sharon I."/>
            <person name="Castelle C.J."/>
            <person name="Probst A.J."/>
            <person name="Thomas B.C."/>
            <person name="Singh A."/>
            <person name="Wilkins M.J."/>
            <person name="Karaoz U."/>
            <person name="Brodie E.L."/>
            <person name="Williams K.H."/>
            <person name="Hubbard S.S."/>
            <person name="Banfield J.F."/>
        </authorList>
    </citation>
    <scope>NUCLEOTIDE SEQUENCE [LARGE SCALE GENOMIC DNA]</scope>
</reference>
<organism evidence="2 3">
    <name type="scientific">Candidatus Woesebacteria bacterium RBG_13_46_13</name>
    <dbReference type="NCBI Taxonomy" id="1802479"/>
    <lineage>
        <taxon>Bacteria</taxon>
        <taxon>Candidatus Woeseibacteriota</taxon>
    </lineage>
</organism>
<proteinExistence type="predicted"/>
<sequence>MGETGETPKSESSKRPILPEISEHSKIVEAAKRRYSSLGGVLSWSGFPKEELDEIYVWWDGYKKTEDKLQRFEIVMSSGKLPELEGEQLKKEWEEIRVPVDSINRQIVEFTRADKVEGNKLGSVVNLMKDVDENLSWFTQALALGEALVATRAENPDDRLMRIKIAQGAWEELLNSFTYAKLHYAAETDMVVTTEDDLEEQKAELMASLGRKPWGVRQTEKNRKVYKGLRKQIIASEYDTEIADNLKIVWDSARGSVPQGTSALDILSANELVLQGLHAEGAFEWDLEELEEAGEGEEE</sequence>
<dbReference type="Proteomes" id="UP000176778">
    <property type="component" value="Unassembled WGS sequence"/>
</dbReference>
<feature type="compositionally biased region" description="Basic and acidic residues" evidence="1">
    <location>
        <begin position="1"/>
        <end position="14"/>
    </location>
</feature>
<accession>A0A1F7X4I2</accession>
<evidence type="ECO:0000313" key="3">
    <source>
        <dbReference type="Proteomes" id="UP000176778"/>
    </source>
</evidence>
<comment type="caution">
    <text evidence="2">The sequence shown here is derived from an EMBL/GenBank/DDBJ whole genome shotgun (WGS) entry which is preliminary data.</text>
</comment>
<dbReference type="STRING" id="1802479.A2Y68_00970"/>
<dbReference type="EMBL" id="MGFR01000002">
    <property type="protein sequence ID" value="OGM09982.1"/>
    <property type="molecule type" value="Genomic_DNA"/>
</dbReference>